<evidence type="ECO:0000256" key="1">
    <source>
        <dbReference type="ARBA" id="ARBA00006068"/>
    </source>
</evidence>
<dbReference type="InterPro" id="IPR050922">
    <property type="entry name" value="LytR/CpsA/Psr_CW_biosynth"/>
</dbReference>
<dbReference type="PANTHER" id="PTHR33392:SF6">
    <property type="entry name" value="POLYISOPRENYL-TEICHOIC ACID--PEPTIDOGLYCAN TEICHOIC ACID TRANSFERASE TAGU"/>
    <property type="match status" value="1"/>
</dbReference>
<proteinExistence type="inferred from homology"/>
<organism evidence="5 6">
    <name type="scientific">Streptomyces fimbriatus</name>
    <dbReference type="NCBI Taxonomy" id="68197"/>
    <lineage>
        <taxon>Bacteria</taxon>
        <taxon>Bacillati</taxon>
        <taxon>Actinomycetota</taxon>
        <taxon>Actinomycetes</taxon>
        <taxon>Kitasatosporales</taxon>
        <taxon>Streptomycetaceae</taxon>
        <taxon>Streptomyces</taxon>
    </lineage>
</organism>
<dbReference type="PANTHER" id="PTHR33392">
    <property type="entry name" value="POLYISOPRENYL-TEICHOIC ACID--PEPTIDOGLYCAN TEICHOIC ACID TRANSFERASE TAGU"/>
    <property type="match status" value="1"/>
</dbReference>
<comment type="similarity">
    <text evidence="1">Belongs to the LytR/CpsA/Psr (LCP) family.</text>
</comment>
<feature type="region of interest" description="Disordered" evidence="2">
    <location>
        <begin position="78"/>
        <end position="116"/>
    </location>
</feature>
<dbReference type="InterPro" id="IPR004474">
    <property type="entry name" value="LytR_CpsA_psr"/>
</dbReference>
<comment type="caution">
    <text evidence="5">The sequence shown here is derived from an EMBL/GenBank/DDBJ whole genome shotgun (WGS) entry which is preliminary data.</text>
</comment>
<dbReference type="NCBIfam" id="TIGR00350">
    <property type="entry name" value="lytR_cpsA_psr"/>
    <property type="match status" value="1"/>
</dbReference>
<feature type="domain" description="Cell envelope-related transcriptional attenuator" evidence="4">
    <location>
        <begin position="116"/>
        <end position="272"/>
    </location>
</feature>
<reference evidence="6" key="1">
    <citation type="journal article" date="2019" name="Int. J. Syst. Evol. Microbiol.">
        <title>The Global Catalogue of Microorganisms (GCM) 10K type strain sequencing project: providing services to taxonomists for standard genome sequencing and annotation.</title>
        <authorList>
            <consortium name="The Broad Institute Genomics Platform"/>
            <consortium name="The Broad Institute Genome Sequencing Center for Infectious Disease"/>
            <person name="Wu L."/>
            <person name="Ma J."/>
        </authorList>
    </citation>
    <scope>NUCLEOTIDE SEQUENCE [LARGE SCALE GENOMIC DNA]</scope>
    <source>
        <strain evidence="6">CCM 8479</strain>
    </source>
</reference>
<keyword evidence="3" id="KW-0472">Membrane</keyword>
<evidence type="ECO:0000256" key="2">
    <source>
        <dbReference type="SAM" id="MobiDB-lite"/>
    </source>
</evidence>
<dbReference type="Pfam" id="PF03816">
    <property type="entry name" value="LytR_cpsA_psr"/>
    <property type="match status" value="1"/>
</dbReference>
<name>A0ABW0DG83_STRFI</name>
<dbReference type="RefSeq" id="WP_344644904.1">
    <property type="nucleotide sequence ID" value="NZ_BAAASS010000011.1"/>
</dbReference>
<keyword evidence="3" id="KW-1133">Transmembrane helix</keyword>
<protein>
    <submittedName>
        <fullName evidence="5">LCP family protein</fullName>
    </submittedName>
</protein>
<feature type="compositionally biased region" description="Low complexity" evidence="2">
    <location>
        <begin position="360"/>
        <end position="372"/>
    </location>
</feature>
<feature type="region of interest" description="Disordered" evidence="2">
    <location>
        <begin position="359"/>
        <end position="378"/>
    </location>
</feature>
<sequence length="378" mass="39905">MAAESTQGPGIPEEPGTAGPRHRAEGRRRRRRDRRTGLRVMAWTAAGIVVLGGTGAGYLYFKLNGNIDSVDIDQALGTDRPEKADNGSENILVLGSDTRSGGNEELGGGTDDGTARSDTAMIVHVHEGHRRASVVSIPRDTVVDRPECTDTEGGTHPAATGVMFNSAYSTGGAACAVKTVESITDLRMDHYLEIDFAGFQKLIDGLGGVEVTTTEDIEDPESHLDLKAGTHRLDGEQALGLVRTRHGVGDGSDLGRIQLQQAFLKALLQQVREVGVFTSPKKLYDLADTATKTVTTDSGLGSVNSLMSFAGGLKGISPARMQMVTMPVRYDPADANRVLLEKDKAQLVWTALKNDEPIPGAATEGTAAGQAGDVVSAS</sequence>
<evidence type="ECO:0000313" key="6">
    <source>
        <dbReference type="Proteomes" id="UP001596156"/>
    </source>
</evidence>
<feature type="compositionally biased region" description="Basic residues" evidence="2">
    <location>
        <begin position="20"/>
        <end position="34"/>
    </location>
</feature>
<dbReference type="Proteomes" id="UP001596156">
    <property type="component" value="Unassembled WGS sequence"/>
</dbReference>
<evidence type="ECO:0000313" key="5">
    <source>
        <dbReference type="EMBL" id="MFC5229460.1"/>
    </source>
</evidence>
<evidence type="ECO:0000256" key="3">
    <source>
        <dbReference type="SAM" id="Phobius"/>
    </source>
</evidence>
<dbReference type="EMBL" id="JBHSKL010000051">
    <property type="protein sequence ID" value="MFC5229460.1"/>
    <property type="molecule type" value="Genomic_DNA"/>
</dbReference>
<dbReference type="Gene3D" id="3.40.630.190">
    <property type="entry name" value="LCP protein"/>
    <property type="match status" value="1"/>
</dbReference>
<accession>A0ABW0DG83</accession>
<gene>
    <name evidence="5" type="ORF">ACFPN6_33855</name>
</gene>
<keyword evidence="3" id="KW-0812">Transmembrane</keyword>
<keyword evidence="6" id="KW-1185">Reference proteome</keyword>
<feature type="transmembrane region" description="Helical" evidence="3">
    <location>
        <begin position="37"/>
        <end position="61"/>
    </location>
</feature>
<evidence type="ECO:0000259" key="4">
    <source>
        <dbReference type="Pfam" id="PF03816"/>
    </source>
</evidence>
<feature type="region of interest" description="Disordered" evidence="2">
    <location>
        <begin position="1"/>
        <end position="34"/>
    </location>
</feature>